<dbReference type="PANTHER" id="PTHR41700">
    <property type="entry name" value="GCN5-RELATED N-ACETYLTRANSFERASE"/>
    <property type="match status" value="1"/>
</dbReference>
<organism evidence="1">
    <name type="scientific">marine metagenome</name>
    <dbReference type="NCBI Taxonomy" id="408172"/>
    <lineage>
        <taxon>unclassified sequences</taxon>
        <taxon>metagenomes</taxon>
        <taxon>ecological metagenomes</taxon>
    </lineage>
</organism>
<name>A0A381QGB9_9ZZZZ</name>
<accession>A0A381QGB9</accession>
<dbReference type="AlphaFoldDB" id="A0A381QGB9"/>
<dbReference type="SUPFAM" id="SSF55729">
    <property type="entry name" value="Acyl-CoA N-acyltransferases (Nat)"/>
    <property type="match status" value="1"/>
</dbReference>
<reference evidence="1" key="1">
    <citation type="submission" date="2018-05" db="EMBL/GenBank/DDBJ databases">
        <authorList>
            <person name="Lanie J.A."/>
            <person name="Ng W.-L."/>
            <person name="Kazmierczak K.M."/>
            <person name="Andrzejewski T.M."/>
            <person name="Davidsen T.M."/>
            <person name="Wayne K.J."/>
            <person name="Tettelin H."/>
            <person name="Glass J.I."/>
            <person name="Rusch D."/>
            <person name="Podicherti R."/>
            <person name="Tsui H.-C.T."/>
            <person name="Winkler M.E."/>
        </authorList>
    </citation>
    <scope>NUCLEOTIDE SEQUENCE</scope>
</reference>
<dbReference type="PANTHER" id="PTHR41700:SF1">
    <property type="entry name" value="N-ACETYLTRANSFERASE DOMAIN-CONTAINING PROTEIN"/>
    <property type="match status" value="1"/>
</dbReference>
<dbReference type="EMBL" id="UINC01001316">
    <property type="protein sequence ID" value="SUZ77419.1"/>
    <property type="molecule type" value="Genomic_DNA"/>
</dbReference>
<sequence length="263" mass="29365">MQEFHSCVELQEQTWGLGFSERVPTAILKVSQILGGVAAGAYSEDGDLEGFVFGMTGIRDGQLVHWSDMLAVIEHARDAGLGTQLKAYQREQVLARGVEKMLWTFDPLQSRNAYLNFVKLGIVVQEYVENMYGETDSPLHRGVGTDRFVALWELTSLRASRRLAGSKPPAQPSEHATQVLSEAGRYSLPEPGIPDLQSEEKEVLVAIPSDIVQVMNLDNGLAGRWREATRETLVHYMSKGYEVHEIFWGERTSDYLLVQPGMP</sequence>
<evidence type="ECO:0000313" key="1">
    <source>
        <dbReference type="EMBL" id="SUZ77419.1"/>
    </source>
</evidence>
<dbReference type="InterPro" id="IPR016181">
    <property type="entry name" value="Acyl_CoA_acyltransferase"/>
</dbReference>
<evidence type="ECO:0008006" key="2">
    <source>
        <dbReference type="Google" id="ProtNLM"/>
    </source>
</evidence>
<protein>
    <recommendedName>
        <fullName evidence="2">N-acetyltransferase domain-containing protein</fullName>
    </recommendedName>
</protein>
<dbReference type="InterPro" id="IPR038764">
    <property type="entry name" value="GNAT_N_AcTrfase_prd"/>
</dbReference>
<proteinExistence type="predicted"/>
<gene>
    <name evidence="1" type="ORF">METZ01_LOCUS30273</name>
</gene>